<reference evidence="2 3" key="1">
    <citation type="submission" date="2024-03" db="EMBL/GenBank/DDBJ databases">
        <authorList>
            <person name="Gkanogiannis A."/>
            <person name="Becerra Lopez-Lavalle L."/>
        </authorList>
    </citation>
    <scope>NUCLEOTIDE SEQUENCE [LARGE SCALE GENOMIC DNA]</scope>
</reference>
<proteinExistence type="predicted"/>
<dbReference type="EMBL" id="OZ021740">
    <property type="protein sequence ID" value="CAK9323527.1"/>
    <property type="molecule type" value="Genomic_DNA"/>
</dbReference>
<dbReference type="Gene3D" id="3.40.50.10190">
    <property type="entry name" value="BRCT domain"/>
    <property type="match status" value="1"/>
</dbReference>
<evidence type="ECO:0000313" key="3">
    <source>
        <dbReference type="Proteomes" id="UP001642487"/>
    </source>
</evidence>
<dbReference type="Pfam" id="PF00533">
    <property type="entry name" value="BRCT"/>
    <property type="match status" value="1"/>
</dbReference>
<sequence length="161" mass="18220">MGEWKRKIEGEGGAVHSKIKKDTNCLVVSGDVDEYNTEMKKARRRKIPMVREEYLVDCFRKQKKLPYNRYKVEAAGESTSLVTVDVEGRSAVHESPGLQDTTLNMPDLSVGINSSLLHGYCRLSSLLNFLEGSTCFNELHTRKPQIKRAAEGDSQSKKHKY</sequence>
<dbReference type="InterPro" id="IPR036420">
    <property type="entry name" value="BRCT_dom_sf"/>
</dbReference>
<dbReference type="Proteomes" id="UP001642487">
    <property type="component" value="Chromosome 6"/>
</dbReference>
<keyword evidence="3" id="KW-1185">Reference proteome</keyword>
<accession>A0ABP0YYQ8</accession>
<feature type="domain" description="BRCT" evidence="1">
    <location>
        <begin position="1"/>
        <end position="72"/>
    </location>
</feature>
<gene>
    <name evidence="2" type="ORF">CITCOLO1_LOCUS15713</name>
</gene>
<organism evidence="2 3">
    <name type="scientific">Citrullus colocynthis</name>
    <name type="common">colocynth</name>
    <dbReference type="NCBI Taxonomy" id="252529"/>
    <lineage>
        <taxon>Eukaryota</taxon>
        <taxon>Viridiplantae</taxon>
        <taxon>Streptophyta</taxon>
        <taxon>Embryophyta</taxon>
        <taxon>Tracheophyta</taxon>
        <taxon>Spermatophyta</taxon>
        <taxon>Magnoliopsida</taxon>
        <taxon>eudicotyledons</taxon>
        <taxon>Gunneridae</taxon>
        <taxon>Pentapetalae</taxon>
        <taxon>rosids</taxon>
        <taxon>fabids</taxon>
        <taxon>Cucurbitales</taxon>
        <taxon>Cucurbitaceae</taxon>
        <taxon>Benincaseae</taxon>
        <taxon>Citrullus</taxon>
    </lineage>
</organism>
<evidence type="ECO:0000313" key="2">
    <source>
        <dbReference type="EMBL" id="CAK9323527.1"/>
    </source>
</evidence>
<evidence type="ECO:0000259" key="1">
    <source>
        <dbReference type="PROSITE" id="PS50172"/>
    </source>
</evidence>
<dbReference type="PROSITE" id="PS50172">
    <property type="entry name" value="BRCT"/>
    <property type="match status" value="1"/>
</dbReference>
<name>A0ABP0YYQ8_9ROSI</name>
<protein>
    <recommendedName>
        <fullName evidence="1">BRCT domain-containing protein</fullName>
    </recommendedName>
</protein>
<dbReference type="SUPFAM" id="SSF52113">
    <property type="entry name" value="BRCT domain"/>
    <property type="match status" value="1"/>
</dbReference>
<dbReference type="InterPro" id="IPR001357">
    <property type="entry name" value="BRCT_dom"/>
</dbReference>